<reference evidence="2" key="1">
    <citation type="submission" date="2019-10" db="EMBL/GenBank/DDBJ databases">
        <authorList>
            <consortium name="DOE Joint Genome Institute"/>
            <person name="Kuo A."/>
            <person name="Miyauchi S."/>
            <person name="Kiss E."/>
            <person name="Drula E."/>
            <person name="Kohler A."/>
            <person name="Sanchez-Garcia M."/>
            <person name="Andreopoulos B."/>
            <person name="Barry K.W."/>
            <person name="Bonito G."/>
            <person name="Buee M."/>
            <person name="Carver A."/>
            <person name="Chen C."/>
            <person name="Cichocki N."/>
            <person name="Clum A."/>
            <person name="Culley D."/>
            <person name="Crous P.W."/>
            <person name="Fauchery L."/>
            <person name="Girlanda M."/>
            <person name="Hayes R."/>
            <person name="Keri Z."/>
            <person name="LaButti K."/>
            <person name="Lipzen A."/>
            <person name="Lombard V."/>
            <person name="Magnuson J."/>
            <person name="Maillard F."/>
            <person name="Morin E."/>
            <person name="Murat C."/>
            <person name="Nolan M."/>
            <person name="Ohm R."/>
            <person name="Pangilinan J."/>
            <person name="Pereira M."/>
            <person name="Perotto S."/>
            <person name="Peter M."/>
            <person name="Riley R."/>
            <person name="Sitrit Y."/>
            <person name="Stielow B."/>
            <person name="Szollosi G."/>
            <person name="Zifcakova L."/>
            <person name="Stursova M."/>
            <person name="Spatafora J.W."/>
            <person name="Tedersoo L."/>
            <person name="Vaario L.-M."/>
            <person name="Yamada A."/>
            <person name="Yan M."/>
            <person name="Wang P."/>
            <person name="Xu J."/>
            <person name="Bruns T."/>
            <person name="Baldrian P."/>
            <person name="Vilgalys R."/>
            <person name="Henrissat B."/>
            <person name="Grigoriev I.V."/>
            <person name="Hibbett D."/>
            <person name="Nagy L.G."/>
            <person name="Martin F.M."/>
        </authorList>
    </citation>
    <scope>NUCLEOTIDE SEQUENCE</scope>
    <source>
        <strain evidence="2">BED1</strain>
    </source>
</reference>
<organism evidence="2 3">
    <name type="scientific">Boletus edulis BED1</name>
    <dbReference type="NCBI Taxonomy" id="1328754"/>
    <lineage>
        <taxon>Eukaryota</taxon>
        <taxon>Fungi</taxon>
        <taxon>Dikarya</taxon>
        <taxon>Basidiomycota</taxon>
        <taxon>Agaricomycotina</taxon>
        <taxon>Agaricomycetes</taxon>
        <taxon>Agaricomycetidae</taxon>
        <taxon>Boletales</taxon>
        <taxon>Boletineae</taxon>
        <taxon>Boletaceae</taxon>
        <taxon>Boletoideae</taxon>
        <taxon>Boletus</taxon>
    </lineage>
</organism>
<feature type="compositionally biased region" description="Basic and acidic residues" evidence="1">
    <location>
        <begin position="799"/>
        <end position="808"/>
    </location>
</feature>
<feature type="compositionally biased region" description="Polar residues" evidence="1">
    <location>
        <begin position="754"/>
        <end position="763"/>
    </location>
</feature>
<name>A0AAD4C3R4_BOLED</name>
<protein>
    <submittedName>
        <fullName evidence="2">Uncharacterized protein</fullName>
    </submittedName>
</protein>
<feature type="region of interest" description="Disordered" evidence="1">
    <location>
        <begin position="974"/>
        <end position="1003"/>
    </location>
</feature>
<dbReference type="AlphaFoldDB" id="A0AAD4C3R4"/>
<reference evidence="2" key="2">
    <citation type="journal article" date="2020" name="Nat. Commun.">
        <title>Large-scale genome sequencing of mycorrhizal fungi provides insights into the early evolution of symbiotic traits.</title>
        <authorList>
            <person name="Miyauchi S."/>
            <person name="Kiss E."/>
            <person name="Kuo A."/>
            <person name="Drula E."/>
            <person name="Kohler A."/>
            <person name="Sanchez-Garcia M."/>
            <person name="Morin E."/>
            <person name="Andreopoulos B."/>
            <person name="Barry K.W."/>
            <person name="Bonito G."/>
            <person name="Buee M."/>
            <person name="Carver A."/>
            <person name="Chen C."/>
            <person name="Cichocki N."/>
            <person name="Clum A."/>
            <person name="Culley D."/>
            <person name="Crous P.W."/>
            <person name="Fauchery L."/>
            <person name="Girlanda M."/>
            <person name="Hayes R.D."/>
            <person name="Keri Z."/>
            <person name="LaButti K."/>
            <person name="Lipzen A."/>
            <person name="Lombard V."/>
            <person name="Magnuson J."/>
            <person name="Maillard F."/>
            <person name="Murat C."/>
            <person name="Nolan M."/>
            <person name="Ohm R.A."/>
            <person name="Pangilinan J."/>
            <person name="Pereira M.F."/>
            <person name="Perotto S."/>
            <person name="Peter M."/>
            <person name="Pfister S."/>
            <person name="Riley R."/>
            <person name="Sitrit Y."/>
            <person name="Stielow J.B."/>
            <person name="Szollosi G."/>
            <person name="Zifcakova L."/>
            <person name="Stursova M."/>
            <person name="Spatafora J.W."/>
            <person name="Tedersoo L."/>
            <person name="Vaario L.M."/>
            <person name="Yamada A."/>
            <person name="Yan M."/>
            <person name="Wang P."/>
            <person name="Xu J."/>
            <person name="Bruns T."/>
            <person name="Baldrian P."/>
            <person name="Vilgalys R."/>
            <person name="Dunand C."/>
            <person name="Henrissat B."/>
            <person name="Grigoriev I.V."/>
            <person name="Hibbett D."/>
            <person name="Nagy L.G."/>
            <person name="Martin F.M."/>
        </authorList>
    </citation>
    <scope>NUCLEOTIDE SEQUENCE</scope>
    <source>
        <strain evidence="2">BED1</strain>
    </source>
</reference>
<feature type="region of interest" description="Disordered" evidence="1">
    <location>
        <begin position="1"/>
        <end position="93"/>
    </location>
</feature>
<comment type="caution">
    <text evidence="2">The sequence shown here is derived from an EMBL/GenBank/DDBJ whole genome shotgun (WGS) entry which is preliminary data.</text>
</comment>
<proteinExistence type="predicted"/>
<feature type="region of interest" description="Disordered" evidence="1">
    <location>
        <begin position="915"/>
        <end position="961"/>
    </location>
</feature>
<feature type="compositionally biased region" description="Polar residues" evidence="1">
    <location>
        <begin position="596"/>
        <end position="615"/>
    </location>
</feature>
<feature type="compositionally biased region" description="Polar residues" evidence="1">
    <location>
        <begin position="845"/>
        <end position="860"/>
    </location>
</feature>
<feature type="compositionally biased region" description="Low complexity" evidence="1">
    <location>
        <begin position="764"/>
        <end position="777"/>
    </location>
</feature>
<dbReference type="EMBL" id="WHUW01000004">
    <property type="protein sequence ID" value="KAF8447980.1"/>
    <property type="molecule type" value="Genomic_DNA"/>
</dbReference>
<feature type="region of interest" description="Disordered" evidence="1">
    <location>
        <begin position="749"/>
        <end position="876"/>
    </location>
</feature>
<feature type="compositionally biased region" description="Basic residues" evidence="1">
    <location>
        <begin position="833"/>
        <end position="843"/>
    </location>
</feature>
<feature type="compositionally biased region" description="Basic and acidic residues" evidence="1">
    <location>
        <begin position="823"/>
        <end position="832"/>
    </location>
</feature>
<evidence type="ECO:0000313" key="2">
    <source>
        <dbReference type="EMBL" id="KAF8447980.1"/>
    </source>
</evidence>
<feature type="region of interest" description="Disordered" evidence="1">
    <location>
        <begin position="127"/>
        <end position="147"/>
    </location>
</feature>
<feature type="compositionally biased region" description="Basic and acidic residues" evidence="1">
    <location>
        <begin position="929"/>
        <end position="938"/>
    </location>
</feature>
<feature type="compositionally biased region" description="Polar residues" evidence="1">
    <location>
        <begin position="716"/>
        <end position="725"/>
    </location>
</feature>
<evidence type="ECO:0000256" key="1">
    <source>
        <dbReference type="SAM" id="MobiDB-lite"/>
    </source>
</evidence>
<gene>
    <name evidence="2" type="ORF">L210DRAFT_3527609</name>
</gene>
<feature type="compositionally biased region" description="Low complexity" evidence="1">
    <location>
        <begin position="55"/>
        <end position="65"/>
    </location>
</feature>
<feature type="compositionally biased region" description="Acidic residues" evidence="1">
    <location>
        <begin position="104"/>
        <end position="113"/>
    </location>
</feature>
<feature type="region of interest" description="Disordered" evidence="1">
    <location>
        <begin position="508"/>
        <end position="542"/>
    </location>
</feature>
<feature type="region of interest" description="Disordered" evidence="1">
    <location>
        <begin position="98"/>
        <end position="117"/>
    </location>
</feature>
<accession>A0AAD4C3R4</accession>
<sequence>MDATTTSHQIPPPGNADTVDASSHRARDDPPQSPNRLPVAVIAQRRIGKTAAVGSPVRRSPRLSCLPPPRPSVVSQDTQDRDENSDESESVNDVAVHLFRDETPESDSDDLPPDEPSTVLASRIIRAHDNPSPPPQDLVHPGINYVPGKDGQFPLPSVSVPPSPFRPINLLERLNQFSEPLSDPPRSSRTSTLAVQSDISESGTVPPCGSISPEPSSPFIASVPMKSTLHEDLASAVTIPLSSTLSIVNDFPSRSSQHSITVSSLESVVPSSPPTQAVDSSLNLAVPSASGDSSQGPFPCSERLQSVSKSSSSTKEVDANSLQRLGSLSPHSTNVLSRLCLPPEAASSVEQIILPAESIPIKHPSAPPPQTPVRAVTHPDFSWTSVQRPVIAPTPMRMNSARKLTSPAKFLLEVDNVCRTPAQRVPFETALARGTPSFQRRTQLPAESDQSLPGRSLAIRAPVFTRPALDNPSRSPAKRIAITDLAASPTRGHPGQSSPMRLVLRARSASVEPRPSGTTLARSRSVDPCAMTPKPDNHGKTRESIFPMVPILPRASTKLPFPLVPGQRSISDLPPSIPEEHENAEVGNTGIDATQGKVTQSKTVSQLRQPSTSSRIPRIGNKPYARPPKNGKATISATTANAASSPRAPPFQLACKNGGVGNNAEVSTTQFAVGPLKRKRGAEVTASANTHPIMLRQVVPGILNDKYAPKPAKLPSQVQAPSESSPLKVPQPLKFRKVVDGMLSARYAPAKPNLPQTEPSDFTSELPSPLSELSSSSNEEISDEKLLSTKRPLAGPKGETSDTQRTDVDTPVVEPSTQQHTSVHQDADDKPSSRPRRTSRTRKPAQQQYVLDVFNSNTSTRPPPARRKPQSRTESDYFMGMSATALKALTTSNTAKNQQIVAILATEVIRKEGLRPESPTVKARTILQKQRDERDTRRRERAQRKAQMSEDGLGSGEMDGQTELDDHEYLDVRADHDGNDCAMPQKHRRGPGDEGDYETPERPSRILEPLKLEGVDRMAKPVKQVKWNRGLSTTVYLDEVDPKPKSLPNSVVRGCLAPTSKNVPLDPLGNLVDMDNRPSPELVTEHIVVRRYLYDNDIEPEPIPAKMTRSKSKKSKS</sequence>
<keyword evidence="3" id="KW-1185">Reference proteome</keyword>
<feature type="compositionally biased region" description="Low complexity" evidence="1">
    <location>
        <begin position="633"/>
        <end position="646"/>
    </location>
</feature>
<feature type="region of interest" description="Disordered" evidence="1">
    <location>
        <begin position="710"/>
        <end position="732"/>
    </location>
</feature>
<evidence type="ECO:0000313" key="3">
    <source>
        <dbReference type="Proteomes" id="UP001194468"/>
    </source>
</evidence>
<dbReference type="Proteomes" id="UP001194468">
    <property type="component" value="Unassembled WGS sequence"/>
</dbReference>
<feature type="region of interest" description="Disordered" evidence="1">
    <location>
        <begin position="591"/>
        <end position="648"/>
    </location>
</feature>
<feature type="region of interest" description="Disordered" evidence="1">
    <location>
        <begin position="285"/>
        <end position="328"/>
    </location>
</feature>